<feature type="domain" description="RPN1 N-terminal" evidence="2">
    <location>
        <begin position="38"/>
        <end position="324"/>
    </location>
</feature>
<dbReference type="OrthoDB" id="10252509at2759"/>
<dbReference type="Pfam" id="PF17781">
    <property type="entry name" value="RPN1_RPN2_N"/>
    <property type="match status" value="1"/>
</dbReference>
<evidence type="ECO:0000259" key="2">
    <source>
        <dbReference type="Pfam" id="PF17781"/>
    </source>
</evidence>
<name>A0A835A1Q5_TETSI</name>
<dbReference type="PANTHER" id="PTHR10943:SF1">
    <property type="entry name" value="26S PROTEASOME NON-ATPASE REGULATORY SUBUNIT 2"/>
    <property type="match status" value="1"/>
</dbReference>
<sequence>MRSVAVFEVDAKDDESKLKGERSEAMKASIIDALSSIQRSIARKRQGIRTPTSSVNSIPKPLKFLCPHYGTLKAYYETMRDSDVKEYMADILSVLALTMSAEGEQESLKYRLLGSVGNNIDSWGHAYVRNLAGEISQEYAKRQEIVDYYNVDDIMELVDHIVTFHLEHNAESEAVDLLAEVDELTMLNERVDAKNYKRTCLYLVSLASYLPDPEDILADVAYEIYLNFEDFPSALRIALFLRNSTYVRKVFVSCDDLLQKQQLCYILARHGIYFALNDYMVEDENERETLQEILYNTKLSEAFLTLARDIEVMEPKSPIDIYKS</sequence>
<keyword evidence="1" id="KW-0677">Repeat</keyword>
<evidence type="ECO:0000313" key="4">
    <source>
        <dbReference type="Proteomes" id="UP000655225"/>
    </source>
</evidence>
<dbReference type="GO" id="GO:0043161">
    <property type="term" value="P:proteasome-mediated ubiquitin-dependent protein catabolic process"/>
    <property type="evidence" value="ECO:0007669"/>
    <property type="project" value="TreeGrafter"/>
</dbReference>
<comment type="caution">
    <text evidence="3">The sequence shown here is derived from an EMBL/GenBank/DDBJ whole genome shotgun (WGS) entry which is preliminary data.</text>
</comment>
<gene>
    <name evidence="3" type="ORF">HHK36_000475</name>
</gene>
<dbReference type="InterPro" id="IPR040892">
    <property type="entry name" value="RPN1_N"/>
</dbReference>
<keyword evidence="4" id="KW-1185">Reference proteome</keyword>
<protein>
    <recommendedName>
        <fullName evidence="2">RPN1 N-terminal domain-containing protein</fullName>
    </recommendedName>
</protein>
<dbReference type="PANTHER" id="PTHR10943">
    <property type="entry name" value="26S PROTEASOME NON-ATPASE REGULATORY SUBUNIT"/>
    <property type="match status" value="1"/>
</dbReference>
<dbReference type="GO" id="GO:0005634">
    <property type="term" value="C:nucleus"/>
    <property type="evidence" value="ECO:0007669"/>
    <property type="project" value="TreeGrafter"/>
</dbReference>
<evidence type="ECO:0000256" key="1">
    <source>
        <dbReference type="ARBA" id="ARBA00022737"/>
    </source>
</evidence>
<accession>A0A835A1Q5</accession>
<reference evidence="3 4" key="1">
    <citation type="submission" date="2020-04" db="EMBL/GenBank/DDBJ databases">
        <title>Plant Genome Project.</title>
        <authorList>
            <person name="Zhang R.-G."/>
        </authorList>
    </citation>
    <scope>NUCLEOTIDE SEQUENCE [LARGE SCALE GENOMIC DNA]</scope>
    <source>
        <strain evidence="3">YNK0</strain>
        <tissue evidence="3">Leaf</tissue>
    </source>
</reference>
<dbReference type="EMBL" id="JABCRI010000001">
    <property type="protein sequence ID" value="KAF8412507.1"/>
    <property type="molecule type" value="Genomic_DNA"/>
</dbReference>
<dbReference type="OMA" id="YMVEDEN"/>
<evidence type="ECO:0000313" key="3">
    <source>
        <dbReference type="EMBL" id="KAF8412507.1"/>
    </source>
</evidence>
<dbReference type="AlphaFoldDB" id="A0A835A1Q5"/>
<organism evidence="3 4">
    <name type="scientific">Tetracentron sinense</name>
    <name type="common">Spur-leaf</name>
    <dbReference type="NCBI Taxonomy" id="13715"/>
    <lineage>
        <taxon>Eukaryota</taxon>
        <taxon>Viridiplantae</taxon>
        <taxon>Streptophyta</taxon>
        <taxon>Embryophyta</taxon>
        <taxon>Tracheophyta</taxon>
        <taxon>Spermatophyta</taxon>
        <taxon>Magnoliopsida</taxon>
        <taxon>Trochodendrales</taxon>
        <taxon>Trochodendraceae</taxon>
        <taxon>Tetracentron</taxon>
    </lineage>
</organism>
<dbReference type="Proteomes" id="UP000655225">
    <property type="component" value="Unassembled WGS sequence"/>
</dbReference>
<dbReference type="GO" id="GO:0034515">
    <property type="term" value="C:proteasome storage granule"/>
    <property type="evidence" value="ECO:0007669"/>
    <property type="project" value="TreeGrafter"/>
</dbReference>
<proteinExistence type="predicted"/>
<dbReference type="GO" id="GO:0008540">
    <property type="term" value="C:proteasome regulatory particle, base subcomplex"/>
    <property type="evidence" value="ECO:0007669"/>
    <property type="project" value="TreeGrafter"/>
</dbReference>